<keyword evidence="2" id="KW-1185">Reference proteome</keyword>
<dbReference type="RefSeq" id="WP_149431195.1">
    <property type="nucleotide sequence ID" value="NZ_VLNY01000007.1"/>
</dbReference>
<gene>
    <name evidence="1" type="ORF">FOY51_15655</name>
</gene>
<dbReference type="Proteomes" id="UP000322244">
    <property type="component" value="Unassembled WGS sequence"/>
</dbReference>
<protein>
    <submittedName>
        <fullName evidence="1">Uncharacterized protein</fullName>
    </submittedName>
</protein>
<organism evidence="1 2">
    <name type="scientific">Antrihabitans cavernicola</name>
    <dbReference type="NCBI Taxonomy" id="2495913"/>
    <lineage>
        <taxon>Bacteria</taxon>
        <taxon>Bacillati</taxon>
        <taxon>Actinomycetota</taxon>
        <taxon>Actinomycetes</taxon>
        <taxon>Mycobacteriales</taxon>
        <taxon>Nocardiaceae</taxon>
        <taxon>Antrihabitans</taxon>
    </lineage>
</organism>
<proteinExistence type="predicted"/>
<dbReference type="AlphaFoldDB" id="A0A5A7SC61"/>
<comment type="caution">
    <text evidence="1">The sequence shown here is derived from an EMBL/GenBank/DDBJ whole genome shotgun (WGS) entry which is preliminary data.</text>
</comment>
<reference evidence="1 2" key="1">
    <citation type="submission" date="2019-07" db="EMBL/GenBank/DDBJ databases">
        <title>Rhodococcus cavernicolus sp. nov., isolated from a cave.</title>
        <authorList>
            <person name="Lee S.D."/>
        </authorList>
    </citation>
    <scope>NUCLEOTIDE SEQUENCE [LARGE SCALE GENOMIC DNA]</scope>
    <source>
        <strain evidence="1 2">C1-24</strain>
    </source>
</reference>
<dbReference type="EMBL" id="VLNY01000007">
    <property type="protein sequence ID" value="KAA0021831.1"/>
    <property type="molecule type" value="Genomic_DNA"/>
</dbReference>
<evidence type="ECO:0000313" key="2">
    <source>
        <dbReference type="Proteomes" id="UP000322244"/>
    </source>
</evidence>
<name>A0A5A7SC61_9NOCA</name>
<sequence>MAYADTLEREADRILAEAGYVEPRVTKADLAGSAADIDAILHAPHWVQRKVARRMKVRIK</sequence>
<evidence type="ECO:0000313" key="1">
    <source>
        <dbReference type="EMBL" id="KAA0021831.1"/>
    </source>
</evidence>
<accession>A0A5A7SC61</accession>